<keyword evidence="2" id="KW-1185">Reference proteome</keyword>
<evidence type="ECO:0000313" key="1">
    <source>
        <dbReference type="EMBL" id="CAL1263924.1"/>
    </source>
</evidence>
<evidence type="ECO:0000313" key="2">
    <source>
        <dbReference type="Proteomes" id="UP001497382"/>
    </source>
</evidence>
<feature type="non-terminal residue" evidence="1">
    <location>
        <position position="1"/>
    </location>
</feature>
<protein>
    <submittedName>
        <fullName evidence="1">Uncharacterized protein</fullName>
    </submittedName>
</protein>
<dbReference type="Proteomes" id="UP001497382">
    <property type="component" value="Unassembled WGS sequence"/>
</dbReference>
<dbReference type="AlphaFoldDB" id="A0AAV1Z0Z7"/>
<proteinExistence type="predicted"/>
<reference evidence="1 2" key="1">
    <citation type="submission" date="2024-04" db="EMBL/GenBank/DDBJ databases">
        <authorList>
            <person name="Rising A."/>
            <person name="Reimegard J."/>
            <person name="Sonavane S."/>
            <person name="Akerstrom W."/>
            <person name="Nylinder S."/>
            <person name="Hedman E."/>
            <person name="Kallberg Y."/>
        </authorList>
    </citation>
    <scope>NUCLEOTIDE SEQUENCE [LARGE SCALE GENOMIC DNA]</scope>
</reference>
<accession>A0AAV1Z0Z7</accession>
<organism evidence="1 2">
    <name type="scientific">Larinioides sclopetarius</name>
    <dbReference type="NCBI Taxonomy" id="280406"/>
    <lineage>
        <taxon>Eukaryota</taxon>
        <taxon>Metazoa</taxon>
        <taxon>Ecdysozoa</taxon>
        <taxon>Arthropoda</taxon>
        <taxon>Chelicerata</taxon>
        <taxon>Arachnida</taxon>
        <taxon>Araneae</taxon>
        <taxon>Araneomorphae</taxon>
        <taxon>Entelegynae</taxon>
        <taxon>Araneoidea</taxon>
        <taxon>Araneidae</taxon>
        <taxon>Larinioides</taxon>
    </lineage>
</organism>
<comment type="caution">
    <text evidence="1">The sequence shown here is derived from an EMBL/GenBank/DDBJ whole genome shotgun (WGS) entry which is preliminary data.</text>
</comment>
<dbReference type="EMBL" id="CAXIEN010000010">
    <property type="protein sequence ID" value="CAL1263924.1"/>
    <property type="molecule type" value="Genomic_DNA"/>
</dbReference>
<sequence>ENEHTLYSDKFGTLFKETTRDAVLTPRNRGYLLLDVGDCPPFGSWFTFYKKPDIPASRSNKSAEFFKELIQRSPMRIFEEGNCCPSQPLNHEDMNLSAILSNHGETRELKPRRLKQRLKLVYG</sequence>
<name>A0AAV1Z0Z7_9ARAC</name>
<gene>
    <name evidence="1" type="ORF">LARSCL_LOCUS1748</name>
</gene>